<proteinExistence type="inferred from homology"/>
<dbReference type="PANTHER" id="PTHR11579">
    <property type="entry name" value="PROTEIN-L-ISOASPARTATE O-METHYLTRANSFERASE"/>
    <property type="match status" value="1"/>
</dbReference>
<evidence type="ECO:0000313" key="9">
    <source>
        <dbReference type="Proteomes" id="UP000630353"/>
    </source>
</evidence>
<dbReference type="AlphaFoldDB" id="A0A918XQZ0"/>
<comment type="catalytic activity">
    <reaction evidence="7">
        <text>[protein]-L-isoaspartate + S-adenosyl-L-methionine = [protein]-L-isoaspartate alpha-methyl ester + S-adenosyl-L-homocysteine</text>
        <dbReference type="Rhea" id="RHEA:12705"/>
        <dbReference type="Rhea" id="RHEA-COMP:12143"/>
        <dbReference type="Rhea" id="RHEA-COMP:12144"/>
        <dbReference type="ChEBI" id="CHEBI:57856"/>
        <dbReference type="ChEBI" id="CHEBI:59789"/>
        <dbReference type="ChEBI" id="CHEBI:90596"/>
        <dbReference type="ChEBI" id="CHEBI:90598"/>
        <dbReference type="EC" id="2.1.1.77"/>
    </reaction>
</comment>
<dbReference type="GO" id="GO:0030091">
    <property type="term" value="P:protein repair"/>
    <property type="evidence" value="ECO:0007669"/>
    <property type="project" value="UniProtKB-UniRule"/>
</dbReference>
<evidence type="ECO:0000256" key="3">
    <source>
        <dbReference type="ARBA" id="ARBA00022490"/>
    </source>
</evidence>
<comment type="similarity">
    <text evidence="2 7">Belongs to the methyltransferase superfamily. L-isoaspartyl/D-aspartyl protein methyltransferase family.</text>
</comment>
<dbReference type="NCBIfam" id="TIGR00080">
    <property type="entry name" value="pimt"/>
    <property type="match status" value="1"/>
</dbReference>
<dbReference type="Proteomes" id="UP000630353">
    <property type="component" value="Unassembled WGS sequence"/>
</dbReference>
<evidence type="ECO:0000256" key="4">
    <source>
        <dbReference type="ARBA" id="ARBA00022603"/>
    </source>
</evidence>
<dbReference type="SUPFAM" id="SSF53335">
    <property type="entry name" value="S-adenosyl-L-methionine-dependent methyltransferases"/>
    <property type="match status" value="1"/>
</dbReference>
<dbReference type="PANTHER" id="PTHR11579:SF0">
    <property type="entry name" value="PROTEIN-L-ISOASPARTATE(D-ASPARTATE) O-METHYLTRANSFERASE"/>
    <property type="match status" value="1"/>
</dbReference>
<dbReference type="GO" id="GO:0005737">
    <property type="term" value="C:cytoplasm"/>
    <property type="evidence" value="ECO:0007669"/>
    <property type="project" value="UniProtKB-SubCell"/>
</dbReference>
<sequence length="217" mass="23926">MSYDEARKIRLIMSLRGRGITSSAVLGALERVPRELFVDPAFLDQAWEDRALPIAAGQTVSQPFIVAFMTQALELTDRTKVLEIGTGSGYQAAILARIARRVYTVERHAELLQTAERRFAQLKLHNLHTRHGDGWKGWAEQAPFEAIIVTAAASEPPAALLEQLGEGGRLVAPIGNTSEVQRLVRFRRRGDAIEQEKLLDVRFVPLVRGAARPGGAP</sequence>
<dbReference type="Gene3D" id="3.40.50.150">
    <property type="entry name" value="Vaccinia Virus protein VP39"/>
    <property type="match status" value="1"/>
</dbReference>
<dbReference type="PROSITE" id="PS01279">
    <property type="entry name" value="PCMT"/>
    <property type="match status" value="1"/>
</dbReference>
<organism evidence="8 9">
    <name type="scientific">Thalassobaculum fulvum</name>
    <dbReference type="NCBI Taxonomy" id="1633335"/>
    <lineage>
        <taxon>Bacteria</taxon>
        <taxon>Pseudomonadati</taxon>
        <taxon>Pseudomonadota</taxon>
        <taxon>Alphaproteobacteria</taxon>
        <taxon>Rhodospirillales</taxon>
        <taxon>Thalassobaculaceae</taxon>
        <taxon>Thalassobaculum</taxon>
    </lineage>
</organism>
<reference evidence="8" key="2">
    <citation type="submission" date="2020-09" db="EMBL/GenBank/DDBJ databases">
        <authorList>
            <person name="Sun Q."/>
            <person name="Kim S."/>
        </authorList>
    </citation>
    <scope>NUCLEOTIDE SEQUENCE</scope>
    <source>
        <strain evidence="8">KCTC 42651</strain>
    </source>
</reference>
<keyword evidence="4 7" id="KW-0489">Methyltransferase</keyword>
<accession>A0A918XQZ0</accession>
<dbReference type="RefSeq" id="WP_189988756.1">
    <property type="nucleotide sequence ID" value="NZ_BMZS01000004.1"/>
</dbReference>
<evidence type="ECO:0000256" key="5">
    <source>
        <dbReference type="ARBA" id="ARBA00022679"/>
    </source>
</evidence>
<gene>
    <name evidence="7 8" type="primary">pcm</name>
    <name evidence="8" type="ORF">GCM10017083_19020</name>
</gene>
<dbReference type="Pfam" id="PF01135">
    <property type="entry name" value="PCMT"/>
    <property type="match status" value="1"/>
</dbReference>
<keyword evidence="5 7" id="KW-0808">Transferase</keyword>
<dbReference type="InterPro" id="IPR029063">
    <property type="entry name" value="SAM-dependent_MTases_sf"/>
</dbReference>
<keyword evidence="6 7" id="KW-0949">S-adenosyl-L-methionine</keyword>
<dbReference type="InterPro" id="IPR000682">
    <property type="entry name" value="PCMT"/>
</dbReference>
<evidence type="ECO:0000256" key="2">
    <source>
        <dbReference type="ARBA" id="ARBA00005369"/>
    </source>
</evidence>
<dbReference type="CDD" id="cd02440">
    <property type="entry name" value="AdoMet_MTases"/>
    <property type="match status" value="1"/>
</dbReference>
<comment type="caution">
    <text evidence="8">The sequence shown here is derived from an EMBL/GenBank/DDBJ whole genome shotgun (WGS) entry which is preliminary data.</text>
</comment>
<dbReference type="GO" id="GO:0004719">
    <property type="term" value="F:protein-L-isoaspartate (D-aspartate) O-methyltransferase activity"/>
    <property type="evidence" value="ECO:0007669"/>
    <property type="project" value="UniProtKB-UniRule"/>
</dbReference>
<evidence type="ECO:0000313" key="8">
    <source>
        <dbReference type="EMBL" id="GHD48210.1"/>
    </source>
</evidence>
<evidence type="ECO:0000256" key="7">
    <source>
        <dbReference type="HAMAP-Rule" id="MF_00090"/>
    </source>
</evidence>
<dbReference type="EC" id="2.1.1.77" evidence="7"/>
<dbReference type="NCBIfam" id="NF001453">
    <property type="entry name" value="PRK00312.1"/>
    <property type="match status" value="1"/>
</dbReference>
<protein>
    <recommendedName>
        <fullName evidence="7">Protein-L-isoaspartate O-methyltransferase</fullName>
        <ecNumber evidence="7">2.1.1.77</ecNumber>
    </recommendedName>
    <alternativeName>
        <fullName evidence="7">L-isoaspartyl protein carboxyl methyltransferase</fullName>
    </alternativeName>
    <alternativeName>
        <fullName evidence="7">Protein L-isoaspartyl methyltransferase</fullName>
    </alternativeName>
    <alternativeName>
        <fullName evidence="7">Protein-beta-aspartate methyltransferase</fullName>
        <shortName evidence="7">PIMT</shortName>
    </alternativeName>
</protein>
<comment type="function">
    <text evidence="7">Catalyzes the methyl esterification of L-isoaspartyl residues in peptides and proteins that result from spontaneous decomposition of normal L-aspartyl and L-asparaginyl residues. It plays a role in the repair and/or degradation of damaged proteins.</text>
</comment>
<comment type="subcellular location">
    <subcellularLocation>
        <location evidence="1 7">Cytoplasm</location>
    </subcellularLocation>
</comment>
<keyword evidence="9" id="KW-1185">Reference proteome</keyword>
<feature type="active site" evidence="7">
    <location>
        <position position="61"/>
    </location>
</feature>
<dbReference type="FunFam" id="3.40.50.150:FF:000010">
    <property type="entry name" value="Protein-L-isoaspartate O-methyltransferase"/>
    <property type="match status" value="1"/>
</dbReference>
<name>A0A918XQZ0_9PROT</name>
<dbReference type="GO" id="GO:0032259">
    <property type="term" value="P:methylation"/>
    <property type="evidence" value="ECO:0007669"/>
    <property type="project" value="UniProtKB-KW"/>
</dbReference>
<dbReference type="EMBL" id="BMZS01000004">
    <property type="protein sequence ID" value="GHD48210.1"/>
    <property type="molecule type" value="Genomic_DNA"/>
</dbReference>
<keyword evidence="3 7" id="KW-0963">Cytoplasm</keyword>
<dbReference type="HAMAP" id="MF_00090">
    <property type="entry name" value="PIMT"/>
    <property type="match status" value="1"/>
</dbReference>
<evidence type="ECO:0000256" key="1">
    <source>
        <dbReference type="ARBA" id="ARBA00004496"/>
    </source>
</evidence>
<evidence type="ECO:0000256" key="6">
    <source>
        <dbReference type="ARBA" id="ARBA00022691"/>
    </source>
</evidence>
<reference evidence="8" key="1">
    <citation type="journal article" date="2014" name="Int. J. Syst. Evol. Microbiol.">
        <title>Complete genome sequence of Corynebacterium casei LMG S-19264T (=DSM 44701T), isolated from a smear-ripened cheese.</title>
        <authorList>
            <consortium name="US DOE Joint Genome Institute (JGI-PGF)"/>
            <person name="Walter F."/>
            <person name="Albersmeier A."/>
            <person name="Kalinowski J."/>
            <person name="Ruckert C."/>
        </authorList>
    </citation>
    <scope>NUCLEOTIDE SEQUENCE</scope>
    <source>
        <strain evidence="8">KCTC 42651</strain>
    </source>
</reference>